<reference evidence="3" key="1">
    <citation type="submission" date="2021-01" db="EMBL/GenBank/DDBJ databases">
        <authorList>
            <person name="Corre E."/>
            <person name="Pelletier E."/>
            <person name="Niang G."/>
            <person name="Scheremetjew M."/>
            <person name="Finn R."/>
            <person name="Kale V."/>
            <person name="Holt S."/>
            <person name="Cochrane G."/>
            <person name="Meng A."/>
            <person name="Brown T."/>
            <person name="Cohen L."/>
        </authorList>
    </citation>
    <scope>NUCLEOTIDE SEQUENCE</scope>
    <source>
        <strain evidence="3">CCMP3105</strain>
    </source>
</reference>
<proteinExistence type="predicted"/>
<dbReference type="SMART" id="SM00357">
    <property type="entry name" value="CSP"/>
    <property type="match status" value="1"/>
</dbReference>
<organism evidence="3">
    <name type="scientific">Alexandrium monilatum</name>
    <dbReference type="NCBI Taxonomy" id="311494"/>
    <lineage>
        <taxon>Eukaryota</taxon>
        <taxon>Sar</taxon>
        <taxon>Alveolata</taxon>
        <taxon>Dinophyceae</taxon>
        <taxon>Gonyaulacales</taxon>
        <taxon>Pyrocystaceae</taxon>
        <taxon>Alexandrium</taxon>
    </lineage>
</organism>
<dbReference type="InterPro" id="IPR011129">
    <property type="entry name" value="CSD"/>
</dbReference>
<evidence type="ECO:0000313" key="3">
    <source>
        <dbReference type="EMBL" id="CAE4603702.1"/>
    </source>
</evidence>
<feature type="compositionally biased region" description="Low complexity" evidence="1">
    <location>
        <begin position="35"/>
        <end position="64"/>
    </location>
</feature>
<dbReference type="InterPro" id="IPR012340">
    <property type="entry name" value="NA-bd_OB-fold"/>
</dbReference>
<dbReference type="Gene3D" id="2.40.50.140">
    <property type="entry name" value="Nucleic acid-binding proteins"/>
    <property type="match status" value="1"/>
</dbReference>
<name>A0A7S4R526_9DINO</name>
<dbReference type="Pfam" id="PF00313">
    <property type="entry name" value="CSD"/>
    <property type="match status" value="1"/>
</dbReference>
<dbReference type="PROSITE" id="PS51857">
    <property type="entry name" value="CSD_2"/>
    <property type="match status" value="1"/>
</dbReference>
<dbReference type="GO" id="GO:0003676">
    <property type="term" value="F:nucleic acid binding"/>
    <property type="evidence" value="ECO:0007669"/>
    <property type="project" value="InterPro"/>
</dbReference>
<feature type="region of interest" description="Disordered" evidence="1">
    <location>
        <begin position="413"/>
        <end position="438"/>
    </location>
</feature>
<feature type="domain" description="CSD" evidence="2">
    <location>
        <begin position="524"/>
        <end position="589"/>
    </location>
</feature>
<feature type="compositionally biased region" description="Low complexity" evidence="1">
    <location>
        <begin position="180"/>
        <end position="214"/>
    </location>
</feature>
<dbReference type="AlphaFoldDB" id="A0A7S4R526"/>
<feature type="compositionally biased region" description="Basic and acidic residues" evidence="1">
    <location>
        <begin position="126"/>
        <end position="158"/>
    </location>
</feature>
<feature type="compositionally biased region" description="Basic residues" evidence="1">
    <location>
        <begin position="10"/>
        <end position="34"/>
    </location>
</feature>
<evidence type="ECO:0000256" key="1">
    <source>
        <dbReference type="SAM" id="MobiDB-lite"/>
    </source>
</evidence>
<dbReference type="SUPFAM" id="SSF50249">
    <property type="entry name" value="Nucleic acid-binding proteins"/>
    <property type="match status" value="1"/>
</dbReference>
<feature type="compositionally biased region" description="Basic and acidic residues" evidence="1">
    <location>
        <begin position="75"/>
        <end position="90"/>
    </location>
</feature>
<protein>
    <recommendedName>
        <fullName evidence="2">CSD domain-containing protein</fullName>
    </recommendedName>
</protein>
<feature type="compositionally biased region" description="Gly residues" evidence="1">
    <location>
        <begin position="167"/>
        <end position="179"/>
    </location>
</feature>
<dbReference type="CDD" id="cd04458">
    <property type="entry name" value="CSP_CDS"/>
    <property type="match status" value="1"/>
</dbReference>
<dbReference type="EMBL" id="HBNR01043560">
    <property type="protein sequence ID" value="CAE4603702.1"/>
    <property type="molecule type" value="Transcribed_RNA"/>
</dbReference>
<gene>
    <name evidence="3" type="ORF">AMON00008_LOCUS30305</name>
</gene>
<evidence type="ECO:0000259" key="2">
    <source>
        <dbReference type="PROSITE" id="PS51857"/>
    </source>
</evidence>
<sequence>MAAGSEGGRRRSRERRGRRRRGRGQPSRGRKRASKPSSSGSLYSPYGCGSFGASCGGSCSPSPALAECRQRRHRGPEERQRRHRGPEDRSRRRHGRRSRGSLVQEKRKRARASRKEGRRRSRTPHVRREKEKRGEEKENREERERQEREMENGRRDGRTAPAVAAAAGGGSRQDAGGAGTSADSSCSPSPARPAAARLRVSRASKWDEAAAPVAPARPAPLQSPQPVRPAAPALVRGFPAQAPGCLPHSAVPPGPLPAGGPPPATPAVPLGHVPMVVPPPPGYAVAAAFPGVAVVPSAPVAWRPSPVAAPEVLEAARESAKQLERQGRDMLRQTGVVPRGPPSRPTGVEVLEQRHAFQVLGADFQGLDSIRSAAGVEIHVDQSTCGSGYCLVNIYGPEDGAELAKTLLSTKIEHSSKPLPAPPPPRRPLPPGPVAPGAVSAGVAAAAAQESNGRRSLLSSICPEMDAMEEYDPFSADAPGETEDPGATKGKGRDNWVERCECLICNPGPDAPGFVPCVDDSGQQVYGLVARFNPAKGFGFIRSAEAKQRFGRDVFLHWAQFQGFEVGAHVAFTVQLNKDQMPQARNLRMLSEAECEALKVPFHVLGAQSTR</sequence>
<feature type="compositionally biased region" description="Pro residues" evidence="1">
    <location>
        <begin position="215"/>
        <end position="228"/>
    </location>
</feature>
<feature type="compositionally biased region" description="Basic residues" evidence="1">
    <location>
        <begin position="106"/>
        <end position="125"/>
    </location>
</feature>
<dbReference type="CDD" id="cd00105">
    <property type="entry name" value="KH-I"/>
    <property type="match status" value="1"/>
</dbReference>
<feature type="compositionally biased region" description="Pro residues" evidence="1">
    <location>
        <begin position="419"/>
        <end position="434"/>
    </location>
</feature>
<dbReference type="InterPro" id="IPR002059">
    <property type="entry name" value="CSP_DNA-bd"/>
</dbReference>
<feature type="region of interest" description="Disordered" evidence="1">
    <location>
        <begin position="1"/>
        <end position="228"/>
    </location>
</feature>
<accession>A0A7S4R526</accession>